<keyword evidence="2" id="KW-1185">Reference proteome</keyword>
<dbReference type="Proteomes" id="UP000294335">
    <property type="component" value="Unassembled WGS sequence"/>
</dbReference>
<dbReference type="AlphaFoldDB" id="A0AAQ1SRZ6"/>
<evidence type="ECO:0000313" key="2">
    <source>
        <dbReference type="Proteomes" id="UP000294335"/>
    </source>
</evidence>
<comment type="caution">
    <text evidence="1">The sequence shown here is derived from an EMBL/GenBank/DDBJ whole genome shotgun (WGS) entry which is preliminary data.</text>
</comment>
<dbReference type="EMBL" id="OPYN01000043">
    <property type="protein sequence ID" value="SPO59121.1"/>
    <property type="molecule type" value="Genomic_DNA"/>
</dbReference>
<organism evidence="1 2">
    <name type="scientific">Pseudomonas inefficax</name>
    <dbReference type="NCBI Taxonomy" id="2078786"/>
    <lineage>
        <taxon>Bacteria</taxon>
        <taxon>Pseudomonadati</taxon>
        <taxon>Pseudomonadota</taxon>
        <taxon>Gammaproteobacteria</taxon>
        <taxon>Pseudomonadales</taxon>
        <taxon>Pseudomonadaceae</taxon>
        <taxon>Pseudomonas</taxon>
    </lineage>
</organism>
<name>A0AAQ1SRZ6_9PSED</name>
<reference evidence="1 2" key="1">
    <citation type="submission" date="2018-02" db="EMBL/GenBank/DDBJ databases">
        <authorList>
            <person name="Dubost A."/>
        </authorList>
    </citation>
    <scope>NUCLEOTIDE SEQUENCE [LARGE SCALE GENOMIC DNA]</scope>
    <source>
        <strain evidence="2">JV551A3</strain>
    </source>
</reference>
<gene>
    <name evidence="1" type="ORF">JV551A3_V1_430037</name>
</gene>
<proteinExistence type="predicted"/>
<evidence type="ECO:0000313" key="1">
    <source>
        <dbReference type="EMBL" id="SPO59121.1"/>
    </source>
</evidence>
<protein>
    <submittedName>
        <fullName evidence="1">Uncharacterized protein</fullName>
    </submittedName>
</protein>
<accession>A0AAQ1SRZ6</accession>
<sequence length="55" mass="6029">MRCLQAVFQRGDKGTRLGLAAETDHVLVELNLPGAGWVSARRTDDNFHRGIPPKG</sequence>